<feature type="region of interest" description="Disordered" evidence="1">
    <location>
        <begin position="1"/>
        <end position="76"/>
    </location>
</feature>
<accession>A0A1H3QTV9</accession>
<feature type="compositionally biased region" description="Gly residues" evidence="1">
    <location>
        <begin position="43"/>
        <end position="53"/>
    </location>
</feature>
<proteinExistence type="predicted"/>
<keyword evidence="3" id="KW-1185">Reference proteome</keyword>
<reference evidence="3" key="1">
    <citation type="submission" date="2016-10" db="EMBL/GenBank/DDBJ databases">
        <authorList>
            <person name="Varghese N."/>
            <person name="Submissions S."/>
        </authorList>
    </citation>
    <scope>NUCLEOTIDE SEQUENCE [LARGE SCALE GENOMIC DNA]</scope>
    <source>
        <strain evidence="3">DSM 45245</strain>
    </source>
</reference>
<dbReference type="AlphaFoldDB" id="A0A1H3QTV9"/>
<name>A0A1H3QTV9_9ACTN</name>
<dbReference type="EMBL" id="FNPH01000006">
    <property type="protein sequence ID" value="SDZ16455.1"/>
    <property type="molecule type" value="Genomic_DNA"/>
</dbReference>
<dbReference type="STRING" id="405436.SAMN05444365_106106"/>
<evidence type="ECO:0000313" key="3">
    <source>
        <dbReference type="Proteomes" id="UP000242415"/>
    </source>
</evidence>
<organism evidence="2 3">
    <name type="scientific">Micromonospora pattaloongensis</name>
    <dbReference type="NCBI Taxonomy" id="405436"/>
    <lineage>
        <taxon>Bacteria</taxon>
        <taxon>Bacillati</taxon>
        <taxon>Actinomycetota</taxon>
        <taxon>Actinomycetes</taxon>
        <taxon>Micromonosporales</taxon>
        <taxon>Micromonosporaceae</taxon>
        <taxon>Micromonospora</taxon>
    </lineage>
</organism>
<evidence type="ECO:0000313" key="2">
    <source>
        <dbReference type="EMBL" id="SDZ16455.1"/>
    </source>
</evidence>
<evidence type="ECO:0000256" key="1">
    <source>
        <dbReference type="SAM" id="MobiDB-lite"/>
    </source>
</evidence>
<dbReference type="Proteomes" id="UP000242415">
    <property type="component" value="Unassembled WGS sequence"/>
</dbReference>
<sequence>MGSKKRDRVPSTAEGGMNVTPGRQDEHKVYERDRGGRATAGAGQPGTGPGGPLVSGISDASKGSAAGETARTDDEQ</sequence>
<feature type="compositionally biased region" description="Basic and acidic residues" evidence="1">
    <location>
        <begin position="23"/>
        <end position="36"/>
    </location>
</feature>
<dbReference type="RefSeq" id="WP_091558554.1">
    <property type="nucleotide sequence ID" value="NZ_FNPH01000006.1"/>
</dbReference>
<gene>
    <name evidence="2" type="ORF">SAMN05444365_106106</name>
</gene>
<protein>
    <submittedName>
        <fullName evidence="2">Uncharacterized protein</fullName>
    </submittedName>
</protein>